<sequence>MIILQNAMEKSNLYQVDEFGVKNYNYGALGLLSFVLFVLINASLGYITYLAEINASGSPVQNYSDAFWLMLMSSTTIGFGDVYPITLAGRAAVFIMFVLGVGILGGVGAVFANKIFGFADTSIKNRELRKQNDAILKQNEIITEKLTKLEEQLANVIKHSTKP</sequence>
<accession>A0ABN1L4G0</accession>
<evidence type="ECO:0000256" key="8">
    <source>
        <dbReference type="SAM" id="Coils"/>
    </source>
</evidence>
<evidence type="ECO:0000256" key="7">
    <source>
        <dbReference type="ARBA" id="ARBA00023303"/>
    </source>
</evidence>
<feature type="transmembrane region" description="Helical" evidence="9">
    <location>
        <begin position="91"/>
        <end position="116"/>
    </location>
</feature>
<keyword evidence="4 9" id="KW-1133">Transmembrane helix</keyword>
<feature type="transmembrane region" description="Helical" evidence="9">
    <location>
        <begin position="67"/>
        <end position="85"/>
    </location>
</feature>
<keyword evidence="5" id="KW-0406">Ion transport</keyword>
<organism evidence="11 12">
    <name type="scientific">Colwellia asteriadis</name>
    <dbReference type="NCBI Taxonomy" id="517723"/>
    <lineage>
        <taxon>Bacteria</taxon>
        <taxon>Pseudomonadati</taxon>
        <taxon>Pseudomonadota</taxon>
        <taxon>Gammaproteobacteria</taxon>
        <taxon>Alteromonadales</taxon>
        <taxon>Colwelliaceae</taxon>
        <taxon>Colwellia</taxon>
    </lineage>
</organism>
<evidence type="ECO:0000313" key="11">
    <source>
        <dbReference type="EMBL" id="GAA0813498.1"/>
    </source>
</evidence>
<keyword evidence="8" id="KW-0175">Coiled coil</keyword>
<dbReference type="RefSeq" id="WP_215980695.1">
    <property type="nucleotide sequence ID" value="NZ_BAAAFA010000002.1"/>
</dbReference>
<dbReference type="Pfam" id="PF07885">
    <property type="entry name" value="Ion_trans_2"/>
    <property type="match status" value="1"/>
</dbReference>
<evidence type="ECO:0000256" key="2">
    <source>
        <dbReference type="ARBA" id="ARBA00022448"/>
    </source>
</evidence>
<evidence type="ECO:0000256" key="5">
    <source>
        <dbReference type="ARBA" id="ARBA00023065"/>
    </source>
</evidence>
<keyword evidence="7" id="KW-0407">Ion channel</keyword>
<keyword evidence="12" id="KW-1185">Reference proteome</keyword>
<keyword evidence="3 9" id="KW-0812">Transmembrane</keyword>
<gene>
    <name evidence="11" type="ORF">GCM10009111_08980</name>
</gene>
<comment type="caution">
    <text evidence="11">The sequence shown here is derived from an EMBL/GenBank/DDBJ whole genome shotgun (WGS) entry which is preliminary data.</text>
</comment>
<feature type="coiled-coil region" evidence="8">
    <location>
        <begin position="125"/>
        <end position="159"/>
    </location>
</feature>
<feature type="transmembrane region" description="Helical" evidence="9">
    <location>
        <begin position="26"/>
        <end position="47"/>
    </location>
</feature>
<evidence type="ECO:0000313" key="12">
    <source>
        <dbReference type="Proteomes" id="UP001500021"/>
    </source>
</evidence>
<evidence type="ECO:0000259" key="10">
    <source>
        <dbReference type="Pfam" id="PF07885"/>
    </source>
</evidence>
<proteinExistence type="predicted"/>
<dbReference type="InterPro" id="IPR028325">
    <property type="entry name" value="VG_K_chnl"/>
</dbReference>
<reference evidence="11 12" key="1">
    <citation type="journal article" date="2019" name="Int. J. Syst. Evol. Microbiol.">
        <title>The Global Catalogue of Microorganisms (GCM) 10K type strain sequencing project: providing services to taxonomists for standard genome sequencing and annotation.</title>
        <authorList>
            <consortium name="The Broad Institute Genomics Platform"/>
            <consortium name="The Broad Institute Genome Sequencing Center for Infectious Disease"/>
            <person name="Wu L."/>
            <person name="Ma J."/>
        </authorList>
    </citation>
    <scope>NUCLEOTIDE SEQUENCE [LARGE SCALE GENOMIC DNA]</scope>
    <source>
        <strain evidence="11 12">JCM 15608</strain>
    </source>
</reference>
<comment type="subcellular location">
    <subcellularLocation>
        <location evidence="1">Membrane</location>
        <topology evidence="1">Multi-pass membrane protein</topology>
    </subcellularLocation>
</comment>
<evidence type="ECO:0000256" key="1">
    <source>
        <dbReference type="ARBA" id="ARBA00004141"/>
    </source>
</evidence>
<dbReference type="PANTHER" id="PTHR11537">
    <property type="entry name" value="VOLTAGE-GATED POTASSIUM CHANNEL"/>
    <property type="match status" value="1"/>
</dbReference>
<evidence type="ECO:0000256" key="6">
    <source>
        <dbReference type="ARBA" id="ARBA00023136"/>
    </source>
</evidence>
<dbReference type="PANTHER" id="PTHR11537:SF254">
    <property type="entry name" value="POTASSIUM VOLTAGE-GATED CHANNEL PROTEIN SHAB"/>
    <property type="match status" value="1"/>
</dbReference>
<keyword evidence="2" id="KW-0813">Transport</keyword>
<dbReference type="Proteomes" id="UP001500021">
    <property type="component" value="Unassembled WGS sequence"/>
</dbReference>
<evidence type="ECO:0000256" key="3">
    <source>
        <dbReference type="ARBA" id="ARBA00022692"/>
    </source>
</evidence>
<dbReference type="InterPro" id="IPR013099">
    <property type="entry name" value="K_chnl_dom"/>
</dbReference>
<evidence type="ECO:0000256" key="9">
    <source>
        <dbReference type="SAM" id="Phobius"/>
    </source>
</evidence>
<protein>
    <recommendedName>
        <fullName evidence="10">Potassium channel domain-containing protein</fullName>
    </recommendedName>
</protein>
<feature type="domain" description="Potassium channel" evidence="10">
    <location>
        <begin position="35"/>
        <end position="115"/>
    </location>
</feature>
<keyword evidence="6 9" id="KW-0472">Membrane</keyword>
<name>A0ABN1L4G0_9GAMM</name>
<evidence type="ECO:0000256" key="4">
    <source>
        <dbReference type="ARBA" id="ARBA00022989"/>
    </source>
</evidence>
<dbReference type="EMBL" id="BAAAFA010000002">
    <property type="protein sequence ID" value="GAA0813498.1"/>
    <property type="molecule type" value="Genomic_DNA"/>
</dbReference>